<comment type="caution">
    <text evidence="2">The sequence shown here is derived from an EMBL/GenBank/DDBJ whole genome shotgun (WGS) entry which is preliminary data.</text>
</comment>
<keyword evidence="3" id="KW-1185">Reference proteome</keyword>
<feature type="transmembrane region" description="Helical" evidence="1">
    <location>
        <begin position="7"/>
        <end position="29"/>
    </location>
</feature>
<protein>
    <submittedName>
        <fullName evidence="2">Uncharacterized protein</fullName>
    </submittedName>
</protein>
<reference evidence="2 3" key="1">
    <citation type="submission" date="2024-07" db="EMBL/GenBank/DDBJ databases">
        <title>Molecular mechanisms and environmental adaptations of flagellar loss and biofilm growth of Rhodanobacter under environmental stress.</title>
        <authorList>
            <person name="Chen M."/>
        </authorList>
    </citation>
    <scope>NUCLEOTIDE SEQUENCE [LARGE SCALE GENOMIC DNA]</scope>
    <source>
        <strain evidence="2 3">RS22</strain>
    </source>
</reference>
<organism evidence="2 3">
    <name type="scientific">Rhodanobacter humi</name>
    <dbReference type="NCBI Taxonomy" id="1888173"/>
    <lineage>
        <taxon>Bacteria</taxon>
        <taxon>Pseudomonadati</taxon>
        <taxon>Pseudomonadota</taxon>
        <taxon>Gammaproteobacteria</taxon>
        <taxon>Lysobacterales</taxon>
        <taxon>Rhodanobacteraceae</taxon>
        <taxon>Rhodanobacter</taxon>
    </lineage>
</organism>
<sequence length="91" mass="10225">MNTSKKINVPFLIMLVSVALIAGAGWLYFHDPLFAKSVNRGAWAIFLPLAIVQFFLSFARLSLFQVVRALWVHVIAPVGSALRHDFRRSAK</sequence>
<evidence type="ECO:0000256" key="1">
    <source>
        <dbReference type="SAM" id="Phobius"/>
    </source>
</evidence>
<dbReference type="EMBL" id="JBGBPY010000001">
    <property type="protein sequence ID" value="MEY2181246.1"/>
    <property type="molecule type" value="Genomic_DNA"/>
</dbReference>
<name>A0ABV4ALH5_9GAMM</name>
<accession>A0ABV4ALH5</accession>
<evidence type="ECO:0000313" key="2">
    <source>
        <dbReference type="EMBL" id="MEY2181246.1"/>
    </source>
</evidence>
<feature type="transmembrane region" description="Helical" evidence="1">
    <location>
        <begin position="41"/>
        <end position="59"/>
    </location>
</feature>
<proteinExistence type="predicted"/>
<evidence type="ECO:0000313" key="3">
    <source>
        <dbReference type="Proteomes" id="UP001562159"/>
    </source>
</evidence>
<keyword evidence="1" id="KW-1133">Transmembrane helix</keyword>
<keyword evidence="1" id="KW-0812">Transmembrane</keyword>
<gene>
    <name evidence="2" type="ORF">AB7878_02355</name>
</gene>
<dbReference type="Proteomes" id="UP001562159">
    <property type="component" value="Unassembled WGS sequence"/>
</dbReference>
<keyword evidence="1" id="KW-0472">Membrane</keyword>